<name>A0A914RLI2_PAREQ</name>
<dbReference type="PANTHER" id="PTHR46088:SF1">
    <property type="entry name" value="TUBULIN--TYROSINE LIGASE-LIKE PROTEIN 12"/>
    <property type="match status" value="1"/>
</dbReference>
<evidence type="ECO:0000313" key="1">
    <source>
        <dbReference type="Proteomes" id="UP000887564"/>
    </source>
</evidence>
<dbReference type="GO" id="GO:0005737">
    <property type="term" value="C:cytoplasm"/>
    <property type="evidence" value="ECO:0007669"/>
    <property type="project" value="TreeGrafter"/>
</dbReference>
<dbReference type="AlphaFoldDB" id="A0A914RLI2"/>
<protein>
    <submittedName>
        <fullName evidence="2">Uncharacterized protein</fullName>
    </submittedName>
</protein>
<keyword evidence="1" id="KW-1185">Reference proteome</keyword>
<reference evidence="2" key="1">
    <citation type="submission" date="2022-11" db="UniProtKB">
        <authorList>
            <consortium name="WormBaseParasite"/>
        </authorList>
    </citation>
    <scope>IDENTIFICATION</scope>
</reference>
<dbReference type="PANTHER" id="PTHR46088">
    <property type="entry name" value="TUBULIN--TYROSINE LIGASE-LIKE PROTEIN 12"/>
    <property type="match status" value="1"/>
</dbReference>
<dbReference type="Proteomes" id="UP000887564">
    <property type="component" value="Unplaced"/>
</dbReference>
<dbReference type="InterPro" id="IPR027749">
    <property type="entry name" value="TTLL12"/>
</dbReference>
<sequence length="95" mass="11486">IVQTDCRQSSNDCPFDVEPHRTLTYREFSYFPSQLIKRKNLYEKNPKALVNQFPYETVLTVKDLLTMRWPPSWFETTFNLNTELPQFVAYFQQRE</sequence>
<evidence type="ECO:0000313" key="2">
    <source>
        <dbReference type="WBParaSite" id="PEQ_0000271201-mRNA-1"/>
    </source>
</evidence>
<proteinExistence type="predicted"/>
<dbReference type="WBParaSite" id="PEQ_0000271201-mRNA-1">
    <property type="protein sequence ID" value="PEQ_0000271201-mRNA-1"/>
    <property type="gene ID" value="PEQ_0000271201"/>
</dbReference>
<organism evidence="1 2">
    <name type="scientific">Parascaris equorum</name>
    <name type="common">Equine roundworm</name>
    <dbReference type="NCBI Taxonomy" id="6256"/>
    <lineage>
        <taxon>Eukaryota</taxon>
        <taxon>Metazoa</taxon>
        <taxon>Ecdysozoa</taxon>
        <taxon>Nematoda</taxon>
        <taxon>Chromadorea</taxon>
        <taxon>Rhabditida</taxon>
        <taxon>Spirurina</taxon>
        <taxon>Ascaridomorpha</taxon>
        <taxon>Ascaridoidea</taxon>
        <taxon>Ascarididae</taxon>
        <taxon>Parascaris</taxon>
    </lineage>
</organism>
<accession>A0A914RLI2</accession>